<dbReference type="FunFam" id="3.30.1360.120:FF:000007">
    <property type="entry name" value="tRNA modification GTPase GTPBP3, mitochondrial"/>
    <property type="match status" value="1"/>
</dbReference>
<dbReference type="Proteomes" id="UP000292702">
    <property type="component" value="Unassembled WGS sequence"/>
</dbReference>
<dbReference type="InterPro" id="IPR004520">
    <property type="entry name" value="GTPase_MnmE"/>
</dbReference>
<evidence type="ECO:0000313" key="11">
    <source>
        <dbReference type="Proteomes" id="UP000292702"/>
    </source>
</evidence>
<comment type="subcellular location">
    <subcellularLocation>
        <location evidence="1">Mitochondrion</location>
    </subcellularLocation>
</comment>
<evidence type="ECO:0000256" key="5">
    <source>
        <dbReference type="ARBA" id="ARBA00023134"/>
    </source>
</evidence>
<dbReference type="InterPro" id="IPR027417">
    <property type="entry name" value="P-loop_NTPase"/>
</dbReference>
<dbReference type="InterPro" id="IPR018948">
    <property type="entry name" value="GTP-bd_TrmE_N"/>
</dbReference>
<evidence type="ECO:0000256" key="2">
    <source>
        <dbReference type="ARBA" id="ARBA00011043"/>
    </source>
</evidence>
<dbReference type="Gene3D" id="3.40.50.300">
    <property type="entry name" value="P-loop containing nucleotide triphosphate hydrolases"/>
    <property type="match status" value="1"/>
</dbReference>
<gene>
    <name evidence="10" type="primary">MSS1</name>
    <name evidence="10" type="ORF">EIP91_003214</name>
</gene>
<keyword evidence="4" id="KW-0547">Nucleotide-binding</keyword>
<dbReference type="Pfam" id="PF10396">
    <property type="entry name" value="TrmE_N"/>
    <property type="match status" value="1"/>
</dbReference>
<evidence type="ECO:0000259" key="9">
    <source>
        <dbReference type="Pfam" id="PF12631"/>
    </source>
</evidence>
<feature type="domain" description="MnmE helical" evidence="9">
    <location>
        <begin position="196"/>
        <end position="485"/>
    </location>
</feature>
<dbReference type="SUPFAM" id="SSF116878">
    <property type="entry name" value="TrmE connector domain"/>
    <property type="match status" value="1"/>
</dbReference>
<keyword evidence="3" id="KW-0819">tRNA processing</keyword>
<evidence type="ECO:0000259" key="8">
    <source>
        <dbReference type="Pfam" id="PF10396"/>
    </source>
</evidence>
<dbReference type="InterPro" id="IPR027368">
    <property type="entry name" value="MnmE_dom2"/>
</dbReference>
<dbReference type="SUPFAM" id="SSF52540">
    <property type="entry name" value="P-loop containing nucleoside triphosphate hydrolases"/>
    <property type="match status" value="1"/>
</dbReference>
<evidence type="ECO:0000256" key="3">
    <source>
        <dbReference type="ARBA" id="ARBA00022694"/>
    </source>
</evidence>
<dbReference type="GO" id="GO:0030488">
    <property type="term" value="P:tRNA methylation"/>
    <property type="evidence" value="ECO:0007669"/>
    <property type="project" value="TreeGrafter"/>
</dbReference>
<feature type="domain" description="G" evidence="7">
    <location>
        <begin position="264"/>
        <end position="337"/>
    </location>
</feature>
<dbReference type="Pfam" id="PF12631">
    <property type="entry name" value="MnmE_helical"/>
    <property type="match status" value="1"/>
</dbReference>
<keyword evidence="5" id="KW-0342">GTP-binding</keyword>
<dbReference type="Gene3D" id="3.30.1360.120">
    <property type="entry name" value="Probable tRNA modification gtpase trme, domain 1"/>
    <property type="match status" value="1"/>
</dbReference>
<dbReference type="OrthoDB" id="188276at2759"/>
<dbReference type="HAMAP" id="MF_00379">
    <property type="entry name" value="GTPase_MnmE"/>
    <property type="match status" value="1"/>
</dbReference>
<dbReference type="SUPFAM" id="SSF103025">
    <property type="entry name" value="Folate-binding domain"/>
    <property type="match status" value="1"/>
</dbReference>
<evidence type="ECO:0000256" key="4">
    <source>
        <dbReference type="ARBA" id="ARBA00022741"/>
    </source>
</evidence>
<evidence type="ECO:0000256" key="1">
    <source>
        <dbReference type="ARBA" id="ARBA00004173"/>
    </source>
</evidence>
<dbReference type="GO" id="GO:0005739">
    <property type="term" value="C:mitochondrion"/>
    <property type="evidence" value="ECO:0007669"/>
    <property type="project" value="UniProtKB-SubCell"/>
</dbReference>
<dbReference type="CDD" id="cd14858">
    <property type="entry name" value="TrmE_N"/>
    <property type="match status" value="1"/>
</dbReference>
<comment type="caution">
    <text evidence="10">The sequence shown here is derived from an EMBL/GenBank/DDBJ whole genome shotgun (WGS) entry which is preliminary data.</text>
</comment>
<protein>
    <submittedName>
        <fullName evidence="10">Mitochondrial splicing system relatd protein</fullName>
    </submittedName>
</protein>
<comment type="similarity">
    <text evidence="2">Belongs to the TRAFAC class TrmE-Era-EngA-EngB-Septin-like GTPase superfamily. TrmE GTPase family.</text>
</comment>
<dbReference type="InterPro" id="IPR025867">
    <property type="entry name" value="MnmE_helical"/>
</dbReference>
<dbReference type="GO" id="GO:0003924">
    <property type="term" value="F:GTPase activity"/>
    <property type="evidence" value="ECO:0007669"/>
    <property type="project" value="InterPro"/>
</dbReference>
<dbReference type="PANTHER" id="PTHR42714:SF2">
    <property type="entry name" value="TRNA MODIFICATION GTPASE GTPBP3, MITOCHONDRIAL"/>
    <property type="match status" value="1"/>
</dbReference>
<dbReference type="STRING" id="92696.A0A4R0RSZ9"/>
<organism evidence="10 11">
    <name type="scientific">Steccherinum ochraceum</name>
    <dbReference type="NCBI Taxonomy" id="92696"/>
    <lineage>
        <taxon>Eukaryota</taxon>
        <taxon>Fungi</taxon>
        <taxon>Dikarya</taxon>
        <taxon>Basidiomycota</taxon>
        <taxon>Agaricomycotina</taxon>
        <taxon>Agaricomycetes</taxon>
        <taxon>Polyporales</taxon>
        <taxon>Steccherinaceae</taxon>
        <taxon>Steccherinum</taxon>
    </lineage>
</organism>
<dbReference type="PANTHER" id="PTHR42714">
    <property type="entry name" value="TRNA MODIFICATION GTPASE GTPBP3"/>
    <property type="match status" value="1"/>
</dbReference>
<dbReference type="GO" id="GO:0005525">
    <property type="term" value="F:GTP binding"/>
    <property type="evidence" value="ECO:0007669"/>
    <property type="project" value="UniProtKB-KW"/>
</dbReference>
<dbReference type="Pfam" id="PF01926">
    <property type="entry name" value="MMR_HSR1"/>
    <property type="match status" value="1"/>
</dbReference>
<dbReference type="AlphaFoldDB" id="A0A4R0RSZ9"/>
<dbReference type="EMBL" id="RWJN01000020">
    <property type="protein sequence ID" value="TCD70453.1"/>
    <property type="molecule type" value="Genomic_DNA"/>
</dbReference>
<dbReference type="InterPro" id="IPR006073">
    <property type="entry name" value="GTP-bd"/>
</dbReference>
<feature type="domain" description="GTP-binding protein TrmE N-terminal" evidence="8">
    <location>
        <begin position="73"/>
        <end position="193"/>
    </location>
</feature>
<dbReference type="Gene3D" id="1.20.120.430">
    <property type="entry name" value="tRNA modification GTPase MnmE domain 2"/>
    <property type="match status" value="2"/>
</dbReference>
<evidence type="ECO:0000259" key="7">
    <source>
        <dbReference type="Pfam" id="PF01926"/>
    </source>
</evidence>
<dbReference type="InterPro" id="IPR027266">
    <property type="entry name" value="TrmE/GcvT-like"/>
</dbReference>
<feature type="region of interest" description="Disordered" evidence="6">
    <location>
        <begin position="35"/>
        <end position="56"/>
    </location>
</feature>
<name>A0A4R0RSZ9_9APHY</name>
<dbReference type="GO" id="GO:0002098">
    <property type="term" value="P:tRNA wobble uridine modification"/>
    <property type="evidence" value="ECO:0007669"/>
    <property type="project" value="TreeGrafter"/>
</dbReference>
<sequence length="488" mass="53443">MHRSFTLVSPILRRHQPRTRLALDRTISRTLATSAQRRHTALADQERTRDGDSNVLRGRGSEELVLSSAQRKTVYALSTPSGRGGIAVIRISGPDVLKVWKQVVQSTNGGYAPKPWRFYRCQVVRPTTKETLDDGMAVYFRGPKSFTAEDVLELHVHSGKAVVAAVLKALSELPFCRLAEPGEFTRRAFAAGRLDLTQVEGVNDLINADTESQRKLALRTTEGHLKVWLEDLRQSMISCLGFVEALIDFEQEDIEEGVLERAQREAAIVTDIPGTTRDVLEISLDMGGIPVLVADTAGLRETSDPVEQIGVARAADKIAAADLSLCVFSLPDLVLDDTSSLVIPDNIVSIIEREKSYVLLNKADLRSDISADALTALNASGAKVWIASLTSGQGVRRFLDELGDSIQDRYGFSQDGALHTPLVANARHRGLLEESVRFLDAFLAAADEDVVLAAEELRYAAQAVGKISGRIDVEDVLEVIFRDFCIGK</sequence>
<accession>A0A4R0RSZ9</accession>
<evidence type="ECO:0000313" key="10">
    <source>
        <dbReference type="EMBL" id="TCD70453.1"/>
    </source>
</evidence>
<keyword evidence="11" id="KW-1185">Reference proteome</keyword>
<evidence type="ECO:0000256" key="6">
    <source>
        <dbReference type="SAM" id="MobiDB-lite"/>
    </source>
</evidence>
<proteinExistence type="inferred from homology"/>
<reference evidence="10 11" key="1">
    <citation type="submission" date="2018-11" db="EMBL/GenBank/DDBJ databases">
        <title>Genome assembly of Steccherinum ochraceum LE-BIN_3174, the white-rot fungus of the Steccherinaceae family (The Residual Polyporoid clade, Polyporales, Basidiomycota).</title>
        <authorList>
            <person name="Fedorova T.V."/>
            <person name="Glazunova O.A."/>
            <person name="Landesman E.O."/>
            <person name="Moiseenko K.V."/>
            <person name="Psurtseva N.V."/>
            <person name="Savinova O.S."/>
            <person name="Shakhova N.V."/>
            <person name="Tyazhelova T.V."/>
            <person name="Vasina D.V."/>
        </authorList>
    </citation>
    <scope>NUCLEOTIDE SEQUENCE [LARGE SCALE GENOMIC DNA]</scope>
    <source>
        <strain evidence="10 11">LE-BIN_3174</strain>
    </source>
</reference>